<dbReference type="InterPro" id="IPR037524">
    <property type="entry name" value="PA14/GLEYA"/>
</dbReference>
<keyword evidence="4" id="KW-0812">Transmembrane</keyword>
<reference evidence="6 7" key="1">
    <citation type="journal article" date="2018" name="Genome Biol. Evol.">
        <title>Multiple Roots of Fruiting Body Formation in Amoebozoa.</title>
        <authorList>
            <person name="Hillmann F."/>
            <person name="Forbes G."/>
            <person name="Novohradska S."/>
            <person name="Ferling I."/>
            <person name="Riege K."/>
            <person name="Groth M."/>
            <person name="Westermann M."/>
            <person name="Marz M."/>
            <person name="Spaller T."/>
            <person name="Winckler T."/>
            <person name="Schaap P."/>
            <person name="Glockner G."/>
        </authorList>
    </citation>
    <scope>NUCLEOTIDE SEQUENCE [LARGE SCALE GENOMIC DNA]</scope>
    <source>
        <strain evidence="6 7">Jena</strain>
    </source>
</reference>
<evidence type="ECO:0000256" key="1">
    <source>
        <dbReference type="ARBA" id="ARBA00008709"/>
    </source>
</evidence>
<accession>A0A2P6NXB0</accession>
<evidence type="ECO:0000256" key="4">
    <source>
        <dbReference type="SAM" id="Phobius"/>
    </source>
</evidence>
<evidence type="ECO:0000259" key="5">
    <source>
        <dbReference type="PROSITE" id="PS51820"/>
    </source>
</evidence>
<dbReference type="EMBL" id="MDYQ01000009">
    <property type="protein sequence ID" value="PRP88594.1"/>
    <property type="molecule type" value="Genomic_DNA"/>
</dbReference>
<dbReference type="PROSITE" id="PS51820">
    <property type="entry name" value="PA14"/>
    <property type="match status" value="1"/>
</dbReference>
<dbReference type="Pfam" id="PF07691">
    <property type="entry name" value="PA14"/>
    <property type="match status" value="1"/>
</dbReference>
<evidence type="ECO:0000256" key="2">
    <source>
        <dbReference type="ARBA" id="ARBA00022729"/>
    </source>
</evidence>
<dbReference type="NCBIfam" id="TIGR02148">
    <property type="entry name" value="Fibro_Slime"/>
    <property type="match status" value="1"/>
</dbReference>
<name>A0A2P6NXB0_9EUKA</name>
<dbReference type="PANTHER" id="PTHR31137">
    <property type="entry name" value="PROTEIN PSIB-RELATED-RELATED"/>
    <property type="match status" value="1"/>
</dbReference>
<comment type="caution">
    <text evidence="6">The sequence shown here is derived from an EMBL/GenBank/DDBJ whole genome shotgun (WGS) entry which is preliminary data.</text>
</comment>
<dbReference type="STRING" id="1890364.A0A2P6NXB0"/>
<dbReference type="InterPro" id="IPR051154">
    <property type="entry name" value="Prespore-cell_inducing_factor"/>
</dbReference>
<comment type="similarity">
    <text evidence="1">Belongs to the prespore-cell-inducing factor family.</text>
</comment>
<keyword evidence="2" id="KW-0732">Signal</keyword>
<evidence type="ECO:0000313" key="6">
    <source>
        <dbReference type="EMBL" id="PRP88594.1"/>
    </source>
</evidence>
<dbReference type="OrthoDB" id="6406428at2759"/>
<keyword evidence="7" id="KW-1185">Reference proteome</keyword>
<dbReference type="SMART" id="SM00758">
    <property type="entry name" value="PA14"/>
    <property type="match status" value="1"/>
</dbReference>
<dbReference type="InterPro" id="IPR011658">
    <property type="entry name" value="PA14_dom"/>
</dbReference>
<proteinExistence type="inferred from homology"/>
<keyword evidence="4" id="KW-1133">Transmembrane helix</keyword>
<dbReference type="GO" id="GO:0005576">
    <property type="term" value="C:extracellular region"/>
    <property type="evidence" value="ECO:0007669"/>
    <property type="project" value="TreeGrafter"/>
</dbReference>
<keyword evidence="3" id="KW-0325">Glycoprotein</keyword>
<evidence type="ECO:0000256" key="3">
    <source>
        <dbReference type="ARBA" id="ARBA00023180"/>
    </source>
</evidence>
<gene>
    <name evidence="6" type="ORF">PROFUN_03005</name>
</gene>
<organism evidence="6 7">
    <name type="scientific">Planoprotostelium fungivorum</name>
    <dbReference type="NCBI Taxonomy" id="1890364"/>
    <lineage>
        <taxon>Eukaryota</taxon>
        <taxon>Amoebozoa</taxon>
        <taxon>Evosea</taxon>
        <taxon>Variosea</taxon>
        <taxon>Cavosteliida</taxon>
        <taxon>Cavosteliaceae</taxon>
        <taxon>Planoprotostelium</taxon>
    </lineage>
</organism>
<keyword evidence="4" id="KW-0472">Membrane</keyword>
<feature type="domain" description="PA14" evidence="5">
    <location>
        <begin position="94"/>
        <end position="253"/>
    </location>
</feature>
<sequence length="2785" mass="284268">MISAQKPKSIQLTGVGRDIWPCSNQKSCGTSGATVSCQTGWTCSNDFENYNGGDLGMVMTKLNVTGNERKPAYNNSAPHPSAVLGKTGFDRWFRDSPGYNVPYPVNIPLTLDSNGVTYSYGTNTFFPLDGVGYGLYAKGSVDNVMHNFGFCVEFHTQFQYTGSETFSFRGDDDVWVYINEYLVVDLGGVHGPQSAAVTLSSIAKTIGITSGNNYALDVFFCERHTGGSNFYMTTSMEFKCNVATDWCGICGGDGQSCCTKCPKLNATNSCQYDNKCDSVTGQCVPSNADCSNNKCLVGPGNCNSGVCTPITCPAPGPCQKFLSCDPAQGCLYGPINDGTSCPAPNCYSSGVCSSGSCIGATPVNCTGGDQCNSATCDSKTGKCNVIPLNGVTCSLADQCALGETCQNGVCKAASNVSCSTTECGGVNTCNSANGQCTPQSPKAAKTACNTTDPCNNWACDGKGGCFIIGSKTYTGTVSQCQTVTCDPKVGFVVSNKNNGTSCSTPDLCDTNEVCSAGVCVGAPVVCAPSAASPCRNGTCNPSNGSCVYATPLADGLSCSSNTTDKCVTSEVCSSGQCVTASYSTCGDQCNKGTCNPSTGKCTTSPLSSVGCDDGNACTNGDYCFAGKCVAGTPTACPVGSQCFVAGTCDPKSGVCSAQTFAANTTSCDSGDLCIPKAFCNSGVCNGTRTACPTTNQCQNTGTCNSLSGQCDFTNKIRNTPCTTSDPCAASAACDGLGACVVVPKSCASTPVGQCQTLVGCRNGVCVVTNNAANTTCNDGNPCTQRDVCDGSGNCVGTQPTTCPQPTEQCRVQGTCDPATGVCSNPIAPDNSGCLSGDSCATSSICQAGVCTGRAYIQCAPKSQCELQGVCDSATGQCSTVYKTSNLTCDDGNACTQSDTCSSGLCAGTPIPCLTPPSQCYAAVGSCSGGKCSYAPLNGTSCDDGNACTKNDVCMQGVCKGLAPVTCPAPTDACHTQGTCDTNTGICSNPIAADNTVCPTGNKCATSSVCKLGVCTVTSVKSCSAPADCKGAATCDAATGACTYPNLPNGQNCTITDACTASAQCSNGNCVAVPRTCPPLDQCHAPGTCSGGSCNYAPLTGTACDDGDHCTSNDTCSNGVCAGTAVTCPGAPDQCHSAGVCNSKDGSCFFPQATLGTPCDDNDACSTISSCYFGVCKGDLYVQCATPGQCQQSGICDSATGTCSFANKSNGTTCNDGNACTQTDTCQSGHCIGSNTKTCASAGQCFSTAVCDTVSGACLSNPLTGTSCNDGNACSQIDTCFAGACIGGNFTVCPTADQCHQPSVCNSATGLCSNDPVEDNTHACLTNDLCATSALCVSGACQVKSRASCPAPDQCHAAGVCGTSTGLCTYENLAIGTACDDGNFCTVNDTCTNGVCAGVAVTCPSNGNQCSQAGFCDLANGQCTYPNVPNQNSCTDGDACTLEDYCWDGQCISGAPKACDLPAGTQCRQNGICDSTDGTCSFPLAAEGSSCFNTTNKCATSSVCDSNGHCVTAPAGHVQCSTPPNQCTLNGTCDDNLGCVYDQFSPSLAPCDDGDLCTVSDYCTGYGPFCTGVPKVCDVPQCYVSLGCNNATGECQSQPISGVSCDDGNPCTTQDTCNAGVCVGTTTVCAKSTDDCHEDGVCNGQTGICENALKPAGTNCTQPNQCATSATCNAGGICVVQSFVKCPTSDQCHAVSFCNPTTGLCSNDALTDGTGCSDGNPCTLQDTCQNGVCQSGSTMTCADPALCHAPGFCNITTGSCQFNNLADGTSCTDDAASKCFTGYTCAAGLCLPGAPVFCPQPDQCHLPGICDPSSGVCSNPQAANGTFCNDDDLCTQVDSCQSGVCIGASPKSCDPLNACFQPGTCDSTTGVCSTPFSAKGQSCDDMDPCTISDSCNGNGLCSGAAKSCPAPTQCQGSSYCDPLLGGNCTTVPLNGSTCDDGNACTTVDLCIAGQCVGFNPIVCTSLDQCHTPGVCNPDTGVCSNPARADGAICDDLDACTLNDQCTNGTCGGAAKTCNGNDQCHEAGTCNSLTGECSYPAKVTGTYCDDNDACTSSDQCVFGVCLGTSTICTAADQCHLPGVCDPTTGVCSNPAAVNGTVCDDENKCSAVSTCQDGVCTGQNINLCLPANDCHDQGVCDPNTGLCNQVLKADNTSCTYSDPCVIAECQSGFCSAVVNKECTPISQCYTVGKSSCVSLPGNGSCVQIPLSGTSCDDSLKCTVYDTCQAGVCAGTPLPASDNCVEVVSPPYILLTTTTTAIYPTQTYWMPIFFKGLTDLPIFEVKVTNFPTGNLNLDHRYTFGYVEYPSGRNLTRLWADEQLSNQEVDFVAIQLNPPQDQKVEAIVYHLEVRYQRATGETGVGEHEVIVPVIPSAGNFLFQTDLNNLGDLELGSSKWFTINVIALSRLLDFQLTIGGLPNGFLATYPSNTGNFSSFYLDSFIQVGNSDFVAVRIVAPTDPATTLGFTTGLVNVDWTSTVSETLQQTFGLNLIPALGRKRASGAVTVDTSDITLTTSATRWTAFANVEANQAVTNVTATFTVSSTSIGVQYVRNASFAEVKSSLANGESYFAAAALTTPSTAGDYQATVTVSFIDQNGQKQSQTSSVTIHVIQPTLSVASDRIDAQAGNSTLKTLNYQAPSALANFASLQVASAPKGLSVSVVPPAGSGSISLGDSWFSSLNVSASSDLQPGTYPVSFQYSYTLANDPSNSHSYAFATAVVVSAATPNTITSASNNSETSKLGPVLGGVFGGLAGLALVAILAVVIVRKRRTTKRISPFRTDSFTSGNH</sequence>
<dbReference type="InParanoid" id="A0A2P6NXB0"/>
<evidence type="ECO:0000313" key="7">
    <source>
        <dbReference type="Proteomes" id="UP000241769"/>
    </source>
</evidence>
<dbReference type="InterPro" id="IPR011874">
    <property type="entry name" value="Fibro_Slime"/>
</dbReference>
<protein>
    <recommendedName>
        <fullName evidence="5">PA14 domain-containing protein</fullName>
    </recommendedName>
</protein>
<dbReference type="Proteomes" id="UP000241769">
    <property type="component" value="Unassembled WGS sequence"/>
</dbReference>
<feature type="transmembrane region" description="Helical" evidence="4">
    <location>
        <begin position="2741"/>
        <end position="2763"/>
    </location>
</feature>